<evidence type="ECO:0000313" key="1">
    <source>
        <dbReference type="EnsemblPlants" id="TuG1812G0100004446.01.T01.cds455873"/>
    </source>
</evidence>
<reference evidence="1" key="2">
    <citation type="submission" date="2018-03" db="EMBL/GenBank/DDBJ databases">
        <title>The Triticum urartu genome reveals the dynamic nature of wheat genome evolution.</title>
        <authorList>
            <person name="Ling H."/>
            <person name="Ma B."/>
            <person name="Shi X."/>
            <person name="Liu H."/>
            <person name="Dong L."/>
            <person name="Sun H."/>
            <person name="Cao Y."/>
            <person name="Gao Q."/>
            <person name="Zheng S."/>
            <person name="Li Y."/>
            <person name="Yu Y."/>
            <person name="Du H."/>
            <person name="Qi M."/>
            <person name="Li Y."/>
            <person name="Yu H."/>
            <person name="Cui Y."/>
            <person name="Wang N."/>
            <person name="Chen C."/>
            <person name="Wu H."/>
            <person name="Zhao Y."/>
            <person name="Zhang J."/>
            <person name="Li Y."/>
            <person name="Zhou W."/>
            <person name="Zhang B."/>
            <person name="Hu W."/>
            <person name="Eijk M."/>
            <person name="Tang J."/>
            <person name="Witsenboer H."/>
            <person name="Zhao S."/>
            <person name="Li Z."/>
            <person name="Zhang A."/>
            <person name="Wang D."/>
            <person name="Liang C."/>
        </authorList>
    </citation>
    <scope>NUCLEOTIDE SEQUENCE [LARGE SCALE GENOMIC DNA]</scope>
    <source>
        <strain evidence="1">cv. G1812</strain>
    </source>
</reference>
<accession>A0A8R7K4J8</accession>
<evidence type="ECO:0000313" key="2">
    <source>
        <dbReference type="Proteomes" id="UP000015106"/>
    </source>
</evidence>
<keyword evidence="2" id="KW-1185">Reference proteome</keyword>
<name>A0A8R7K4J8_TRIUA</name>
<protein>
    <submittedName>
        <fullName evidence="1">Uncharacterized protein</fullName>
    </submittedName>
</protein>
<dbReference type="Gramene" id="TuG1812G0100004446.01.T01">
    <property type="protein sequence ID" value="TuG1812G0100004446.01.T01.cds455873"/>
    <property type="gene ID" value="TuG1812G0100004446.01"/>
</dbReference>
<dbReference type="Proteomes" id="UP000015106">
    <property type="component" value="Chromosome 1"/>
</dbReference>
<proteinExistence type="predicted"/>
<dbReference type="EnsemblPlants" id="TuG1812G0100004446.01.T01">
    <property type="protein sequence ID" value="TuG1812G0100004446.01.T01.cds455873"/>
    <property type="gene ID" value="TuG1812G0100004446.01"/>
</dbReference>
<sequence>MEVEPSSSPPSPCLPSVPIHLFSLPSPSLCRSRCTSSLMRMDEAAASSSHGRERGPSLWLAPMDSFPIASPLLFRFRSITRTSSSPMDLRWMGTFYVGSDLSLA</sequence>
<organism evidence="1 2">
    <name type="scientific">Triticum urartu</name>
    <name type="common">Red wild einkorn</name>
    <name type="synonym">Crithodium urartu</name>
    <dbReference type="NCBI Taxonomy" id="4572"/>
    <lineage>
        <taxon>Eukaryota</taxon>
        <taxon>Viridiplantae</taxon>
        <taxon>Streptophyta</taxon>
        <taxon>Embryophyta</taxon>
        <taxon>Tracheophyta</taxon>
        <taxon>Spermatophyta</taxon>
        <taxon>Magnoliopsida</taxon>
        <taxon>Liliopsida</taxon>
        <taxon>Poales</taxon>
        <taxon>Poaceae</taxon>
        <taxon>BOP clade</taxon>
        <taxon>Pooideae</taxon>
        <taxon>Triticodae</taxon>
        <taxon>Triticeae</taxon>
        <taxon>Triticinae</taxon>
        <taxon>Triticum</taxon>
    </lineage>
</organism>
<reference evidence="2" key="1">
    <citation type="journal article" date="2013" name="Nature">
        <title>Draft genome of the wheat A-genome progenitor Triticum urartu.</title>
        <authorList>
            <person name="Ling H.Q."/>
            <person name="Zhao S."/>
            <person name="Liu D."/>
            <person name="Wang J."/>
            <person name="Sun H."/>
            <person name="Zhang C."/>
            <person name="Fan H."/>
            <person name="Li D."/>
            <person name="Dong L."/>
            <person name="Tao Y."/>
            <person name="Gao C."/>
            <person name="Wu H."/>
            <person name="Li Y."/>
            <person name="Cui Y."/>
            <person name="Guo X."/>
            <person name="Zheng S."/>
            <person name="Wang B."/>
            <person name="Yu K."/>
            <person name="Liang Q."/>
            <person name="Yang W."/>
            <person name="Lou X."/>
            <person name="Chen J."/>
            <person name="Feng M."/>
            <person name="Jian J."/>
            <person name="Zhang X."/>
            <person name="Luo G."/>
            <person name="Jiang Y."/>
            <person name="Liu J."/>
            <person name="Wang Z."/>
            <person name="Sha Y."/>
            <person name="Zhang B."/>
            <person name="Wu H."/>
            <person name="Tang D."/>
            <person name="Shen Q."/>
            <person name="Xue P."/>
            <person name="Zou S."/>
            <person name="Wang X."/>
            <person name="Liu X."/>
            <person name="Wang F."/>
            <person name="Yang Y."/>
            <person name="An X."/>
            <person name="Dong Z."/>
            <person name="Zhang K."/>
            <person name="Zhang X."/>
            <person name="Luo M.C."/>
            <person name="Dvorak J."/>
            <person name="Tong Y."/>
            <person name="Wang J."/>
            <person name="Yang H."/>
            <person name="Li Z."/>
            <person name="Wang D."/>
            <person name="Zhang A."/>
            <person name="Wang J."/>
        </authorList>
    </citation>
    <scope>NUCLEOTIDE SEQUENCE</scope>
    <source>
        <strain evidence="2">cv. G1812</strain>
    </source>
</reference>
<reference evidence="1" key="3">
    <citation type="submission" date="2022-06" db="UniProtKB">
        <authorList>
            <consortium name="EnsemblPlants"/>
        </authorList>
    </citation>
    <scope>IDENTIFICATION</scope>
</reference>
<dbReference type="AlphaFoldDB" id="A0A8R7K4J8"/>